<accession>K2QB97</accession>
<keyword evidence="2" id="KW-0472">Membrane</keyword>
<evidence type="ECO:0000256" key="1">
    <source>
        <dbReference type="SAM" id="Coils"/>
    </source>
</evidence>
<reference evidence="3 4" key="1">
    <citation type="journal article" date="2012" name="J. Bacteriol.">
        <title>Genome Sequence of the Bacteriocin-Producing Strain Lactococcus garvieae DCC43.</title>
        <authorList>
            <person name="Gabrielsen C."/>
            <person name="Brede D.A."/>
            <person name="Hernandez P.E."/>
            <person name="Nes I.F."/>
            <person name="Diep D.B."/>
        </authorList>
    </citation>
    <scope>NUCLEOTIDE SEQUENCE [LARGE SCALE GENOMIC DNA]</scope>
    <source>
        <strain evidence="3 4">DCC43</strain>
    </source>
</reference>
<name>K2QB97_9LACT</name>
<evidence type="ECO:0000313" key="4">
    <source>
        <dbReference type="Proteomes" id="UP000006787"/>
    </source>
</evidence>
<protein>
    <submittedName>
        <fullName evidence="3">Uncharacterized protein</fullName>
    </submittedName>
</protein>
<keyword evidence="1" id="KW-0175">Coiled coil</keyword>
<evidence type="ECO:0000313" key="3">
    <source>
        <dbReference type="EMBL" id="EKF50802.1"/>
    </source>
</evidence>
<keyword evidence="2" id="KW-0812">Transmembrane</keyword>
<gene>
    <name evidence="3" type="ORF">C426_1853</name>
</gene>
<dbReference type="RefSeq" id="WP_003136434.1">
    <property type="nucleotide sequence ID" value="NZ_AMQS01000032.1"/>
</dbReference>
<dbReference type="Proteomes" id="UP000006787">
    <property type="component" value="Unassembled WGS sequence"/>
</dbReference>
<comment type="caution">
    <text evidence="3">The sequence shown here is derived from an EMBL/GenBank/DDBJ whole genome shotgun (WGS) entry which is preliminary data.</text>
</comment>
<dbReference type="PROSITE" id="PS51257">
    <property type="entry name" value="PROKAR_LIPOPROTEIN"/>
    <property type="match status" value="1"/>
</dbReference>
<dbReference type="AlphaFoldDB" id="K2QB97"/>
<feature type="coiled-coil region" evidence="1">
    <location>
        <begin position="171"/>
        <end position="255"/>
    </location>
</feature>
<evidence type="ECO:0000256" key="2">
    <source>
        <dbReference type="SAM" id="Phobius"/>
    </source>
</evidence>
<sequence>MLNISTKIYKIVGTIFFIIACGFSGFSFYTTHHNEIKTTHVGAKMENNDESLVFKNASYYKNSSLLEVEMFYQGSLGNGLQELKTKIYNAQTGEEIQGKLEQINLNYYVVFIPKVENIKQILVQMLTSDPKNSQTKELGTISITQKNIQEKGTFEKKTTEYYEQRYVSDLTSDAKQSIKNYDEKIKNLTKDIEKFEEANDRLRTKLDFETADEQKQTNSEIDSNLSQIESVRGQIQEAKKAQQSLKDKISLLENK</sequence>
<proteinExistence type="predicted"/>
<dbReference type="EMBL" id="AMQS01000032">
    <property type="protein sequence ID" value="EKF50802.1"/>
    <property type="molecule type" value="Genomic_DNA"/>
</dbReference>
<organism evidence="3 4">
    <name type="scientific">Lactococcus garvieae DCC43</name>
    <dbReference type="NCBI Taxonomy" id="1231377"/>
    <lineage>
        <taxon>Bacteria</taxon>
        <taxon>Bacillati</taxon>
        <taxon>Bacillota</taxon>
        <taxon>Bacilli</taxon>
        <taxon>Lactobacillales</taxon>
        <taxon>Streptococcaceae</taxon>
        <taxon>Lactococcus</taxon>
    </lineage>
</organism>
<keyword evidence="2" id="KW-1133">Transmembrane helix</keyword>
<feature type="transmembrane region" description="Helical" evidence="2">
    <location>
        <begin position="12"/>
        <end position="29"/>
    </location>
</feature>
<dbReference type="PATRIC" id="fig|1231377.3.peg.1834"/>